<keyword evidence="2" id="KW-1133">Transmembrane helix</keyword>
<evidence type="ECO:0000256" key="2">
    <source>
        <dbReference type="SAM" id="Phobius"/>
    </source>
</evidence>
<organism evidence="4 5">
    <name type="scientific">Sphingobium lignivorans</name>
    <dbReference type="NCBI Taxonomy" id="2735886"/>
    <lineage>
        <taxon>Bacteria</taxon>
        <taxon>Pseudomonadati</taxon>
        <taxon>Pseudomonadota</taxon>
        <taxon>Alphaproteobacteria</taxon>
        <taxon>Sphingomonadales</taxon>
        <taxon>Sphingomonadaceae</taxon>
        <taxon>Sphingobium</taxon>
    </lineage>
</organism>
<evidence type="ECO:0000256" key="1">
    <source>
        <dbReference type="SAM" id="MobiDB-lite"/>
    </source>
</evidence>
<accession>A0ABR6NBC8</accession>
<feature type="transmembrane region" description="Helical" evidence="2">
    <location>
        <begin position="77"/>
        <end position="97"/>
    </location>
</feature>
<feature type="transmembrane region" description="Helical" evidence="2">
    <location>
        <begin position="53"/>
        <end position="71"/>
    </location>
</feature>
<comment type="caution">
    <text evidence="4">The sequence shown here is derived from an EMBL/GenBank/DDBJ whole genome shotgun (WGS) entry which is preliminary data.</text>
</comment>
<dbReference type="Proteomes" id="UP001138540">
    <property type="component" value="Unassembled WGS sequence"/>
</dbReference>
<dbReference type="EMBL" id="JACHKA010000001">
    <property type="protein sequence ID" value="MBB5984580.1"/>
    <property type="molecule type" value="Genomic_DNA"/>
</dbReference>
<dbReference type="Pfam" id="PF09822">
    <property type="entry name" value="ABC_transp_aux"/>
    <property type="match status" value="1"/>
</dbReference>
<feature type="domain" description="ABC-type uncharacterised transport system" evidence="3">
    <location>
        <begin position="192"/>
        <end position="266"/>
    </location>
</feature>
<evidence type="ECO:0000313" key="4">
    <source>
        <dbReference type="EMBL" id="MBB5984580.1"/>
    </source>
</evidence>
<feature type="region of interest" description="Disordered" evidence="1">
    <location>
        <begin position="405"/>
        <end position="429"/>
    </location>
</feature>
<dbReference type="RefSeq" id="WP_184149914.1">
    <property type="nucleotide sequence ID" value="NZ_JACHKA010000001.1"/>
</dbReference>
<reference evidence="4 5" key="1">
    <citation type="submission" date="2020-08" db="EMBL/GenBank/DDBJ databases">
        <title>Exploring microbial biodiversity for novel pathways involved in the catabolism of aromatic compounds derived from lignin.</title>
        <authorList>
            <person name="Elkins J."/>
        </authorList>
    </citation>
    <scope>NUCLEOTIDE SEQUENCE [LARGE SCALE GENOMIC DNA]</scope>
    <source>
        <strain evidence="4 5">B1D3A</strain>
    </source>
</reference>
<keyword evidence="2" id="KW-0472">Membrane</keyword>
<proteinExistence type="predicted"/>
<name>A0ABR6NBC8_9SPHN</name>
<feature type="transmembrane region" description="Helical" evidence="2">
    <location>
        <begin position="29"/>
        <end position="46"/>
    </location>
</feature>
<protein>
    <recommendedName>
        <fullName evidence="3">ABC-type uncharacterized transport system domain-containing protein</fullName>
    </recommendedName>
</protein>
<evidence type="ECO:0000313" key="5">
    <source>
        <dbReference type="Proteomes" id="UP001138540"/>
    </source>
</evidence>
<sequence length="429" mass="44374">MTLAVPGGALLAGFAGSALRTGRLDPLDWLLPGMAAVLLLVWFTSGGPGWLRAARAMLLVAAPLLALFILAGTGWPWAGIVLLVAGLALAAGAGLVAARNAGKARWLALCGLLLPAIALPSLADALGGEGGARGVAGPVGVMTALPLHGAAVVAAPGHPSLDSVGLRAPLWLWLERHGPLRPIDALDRAALDGVGTLLLAQPRALAPGELLALDDWVRAGGRAVILADPLLHWHDPRPLGHPARPPLTSLLDPLLAHWGLRLDMAEKADGADAVERRPLASGSLLQLSGAGRFERHGKGSACTPDEAGLIARCRIGAGQALLVADADWINDALWTLAPDRPGDLGAWTSDAPRLLEIWLRGGDSPADPVTTWLASGEALVRGLRASLLLLLLLALADALVARRPSGSQPAKEMKRDQRKNISKTSIDTG</sequence>
<keyword evidence="2" id="KW-0812">Transmembrane</keyword>
<evidence type="ECO:0000259" key="3">
    <source>
        <dbReference type="Pfam" id="PF09822"/>
    </source>
</evidence>
<keyword evidence="5" id="KW-1185">Reference proteome</keyword>
<gene>
    <name evidence="4" type="ORF">HNP60_000554</name>
</gene>
<dbReference type="InterPro" id="IPR019196">
    <property type="entry name" value="ABC_transp_unknown"/>
</dbReference>
<feature type="transmembrane region" description="Helical" evidence="2">
    <location>
        <begin position="104"/>
        <end position="123"/>
    </location>
</feature>